<proteinExistence type="predicted"/>
<reference evidence="2" key="1">
    <citation type="journal article" date="2019" name="Int. J. Syst. Evol. Microbiol.">
        <title>The Global Catalogue of Microorganisms (GCM) 10K type strain sequencing project: providing services to taxonomists for standard genome sequencing and annotation.</title>
        <authorList>
            <consortium name="The Broad Institute Genomics Platform"/>
            <consortium name="The Broad Institute Genome Sequencing Center for Infectious Disease"/>
            <person name="Wu L."/>
            <person name="Ma J."/>
        </authorList>
    </citation>
    <scope>NUCLEOTIDE SEQUENCE [LARGE SCALE GENOMIC DNA]</scope>
    <source>
        <strain evidence="2">TISTR 1827</strain>
    </source>
</reference>
<evidence type="ECO:0000313" key="1">
    <source>
        <dbReference type="EMBL" id="MFD2663353.1"/>
    </source>
</evidence>
<comment type="caution">
    <text evidence="1">The sequence shown here is derived from an EMBL/GenBank/DDBJ whole genome shotgun (WGS) entry which is preliminary data.</text>
</comment>
<dbReference type="EMBL" id="JBHUMY010000042">
    <property type="protein sequence ID" value="MFD2663353.1"/>
    <property type="molecule type" value="Genomic_DNA"/>
</dbReference>
<gene>
    <name evidence="1" type="ORF">ACFSW5_24245</name>
</gene>
<accession>A0ABW5R6B2</accession>
<dbReference type="Proteomes" id="UP001597493">
    <property type="component" value="Unassembled WGS sequence"/>
</dbReference>
<sequence>MYFPTLSTMSRFQIDEFLYNKLDIWLGTRRKAVRNFLSPIQFSLDCEIDQETSISLFVICTEKDINLLKQRYVVECPCCQRLLGEYLAPADIPFIIDCPECGKNIKVNRDMIVIWFKLTQEPLTQPYQINIDMSLMVRESVGKDISLRPEHIEASENPMVRRLFSGYNERLRSS</sequence>
<protein>
    <recommendedName>
        <fullName evidence="3">Adenylate kinase</fullName>
    </recommendedName>
</protein>
<name>A0ABW5R6B2_9BACL</name>
<evidence type="ECO:0000313" key="2">
    <source>
        <dbReference type="Proteomes" id="UP001597493"/>
    </source>
</evidence>
<evidence type="ECO:0008006" key="3">
    <source>
        <dbReference type="Google" id="ProtNLM"/>
    </source>
</evidence>
<organism evidence="1 2">
    <name type="scientific">Paenibacillus thailandensis</name>
    <dbReference type="NCBI Taxonomy" id="393250"/>
    <lineage>
        <taxon>Bacteria</taxon>
        <taxon>Bacillati</taxon>
        <taxon>Bacillota</taxon>
        <taxon>Bacilli</taxon>
        <taxon>Bacillales</taxon>
        <taxon>Paenibacillaceae</taxon>
        <taxon>Paenibacillus</taxon>
    </lineage>
</organism>
<dbReference type="RefSeq" id="WP_379279225.1">
    <property type="nucleotide sequence ID" value="NZ_JBHUMY010000042.1"/>
</dbReference>
<keyword evidence="2" id="KW-1185">Reference proteome</keyword>